<dbReference type="InterPro" id="IPR010905">
    <property type="entry name" value="Glyco_hydro_88"/>
</dbReference>
<protein>
    <submittedName>
        <fullName evidence="2">Glycoside hydrolase family 88 protein</fullName>
    </submittedName>
</protein>
<accession>A0A5N5IRW3</accession>
<dbReference type="InterPro" id="IPR052043">
    <property type="entry name" value="PolySaccharide_Degr_Enz"/>
</dbReference>
<dbReference type="GO" id="GO:0005975">
    <property type="term" value="P:carbohydrate metabolic process"/>
    <property type="evidence" value="ECO:0007669"/>
    <property type="project" value="InterPro"/>
</dbReference>
<name>A0A5N5IRW3_9FLAO</name>
<sequence>MKQLVGTIGVFFLLMAPLSCKESPKKEESSEKMTLTVPEDLKWSERMMLSEMERNPEAWTLDFVDKHKWEYTHGLMLLACQRVKAEYPNPKYDTYIKDWYDLMIDDSANVKTYKMDIYNIDRVKPGSALFGLYDETKDERYLKVIHQLREQLKGQPRNSKGGFWHKKVYPYQMWLDGLYMGEPFYAQYTQRFDEGETAQRAFDDIVLQFDLIQQNSKDPDTGLLYHGWDESKEQAWADKETGLSPHFWGRAMGWYGMALVDVLDFFPKEHPGHQRLVNYLNQYAEVINTVKDPKTGLWYQVLDKGGEEGNYLEASASAMFVYTLAKGTNQGYLPEKYKTVANESFDAMVKEFVTVDDKGVVSLNQICGVAGLGGNPYRDGSYEYYVNELIRPNDPKGVGPFIMAALELDK</sequence>
<dbReference type="InterPro" id="IPR012341">
    <property type="entry name" value="6hp_glycosidase-like_sf"/>
</dbReference>
<keyword evidence="3" id="KW-1185">Reference proteome</keyword>
<dbReference type="PANTHER" id="PTHR33886">
    <property type="entry name" value="UNSATURATED RHAMNOGALACTURONAN HYDROLASE (EUROFUNG)"/>
    <property type="match status" value="1"/>
</dbReference>
<comment type="caution">
    <text evidence="2">The sequence shown here is derived from an EMBL/GenBank/DDBJ whole genome shotgun (WGS) entry which is preliminary data.</text>
</comment>
<dbReference type="Proteomes" id="UP000319204">
    <property type="component" value="Unassembled WGS sequence"/>
</dbReference>
<dbReference type="GO" id="GO:0016787">
    <property type="term" value="F:hydrolase activity"/>
    <property type="evidence" value="ECO:0007669"/>
    <property type="project" value="UniProtKB-KW"/>
</dbReference>
<proteinExistence type="predicted"/>
<dbReference type="Gene3D" id="1.50.10.10">
    <property type="match status" value="1"/>
</dbReference>
<reference evidence="2" key="1">
    <citation type="submission" date="2019-10" db="EMBL/GenBank/DDBJ databases">
        <title>Muricauda hadale sp. nov., a piezophilic bacterium isolated from hadopelagic water of the Mariana Trench.</title>
        <authorList>
            <person name="Wei Y."/>
        </authorList>
    </citation>
    <scope>NUCLEOTIDE SEQUENCE [LARGE SCALE GENOMIC DNA]</scope>
    <source>
        <strain evidence="2">MT-229</strain>
    </source>
</reference>
<evidence type="ECO:0000313" key="2">
    <source>
        <dbReference type="EMBL" id="KAB5485735.1"/>
    </source>
</evidence>
<dbReference type="PANTHER" id="PTHR33886:SF8">
    <property type="entry name" value="UNSATURATED RHAMNOGALACTURONAN HYDROLASE (EUROFUNG)"/>
    <property type="match status" value="1"/>
</dbReference>
<dbReference type="InterPro" id="IPR008928">
    <property type="entry name" value="6-hairpin_glycosidase_sf"/>
</dbReference>
<dbReference type="OrthoDB" id="6381507at2"/>
<gene>
    <name evidence="2" type="ORF">FOT42_014650</name>
</gene>
<evidence type="ECO:0000256" key="1">
    <source>
        <dbReference type="ARBA" id="ARBA00022801"/>
    </source>
</evidence>
<dbReference type="RefSeq" id="WP_151891282.1">
    <property type="nucleotide sequence ID" value="NZ_VNIK02000011.1"/>
</dbReference>
<dbReference type="Pfam" id="PF07470">
    <property type="entry name" value="Glyco_hydro_88"/>
    <property type="match status" value="1"/>
</dbReference>
<dbReference type="EMBL" id="VNIK02000011">
    <property type="protein sequence ID" value="KAB5485735.1"/>
    <property type="molecule type" value="Genomic_DNA"/>
</dbReference>
<organism evidence="2 3">
    <name type="scientific">Flagellimonas hadalis</name>
    <dbReference type="NCBI Taxonomy" id="2597517"/>
    <lineage>
        <taxon>Bacteria</taxon>
        <taxon>Pseudomonadati</taxon>
        <taxon>Bacteroidota</taxon>
        <taxon>Flavobacteriia</taxon>
        <taxon>Flavobacteriales</taxon>
        <taxon>Flavobacteriaceae</taxon>
        <taxon>Flagellimonas</taxon>
    </lineage>
</organism>
<evidence type="ECO:0000313" key="3">
    <source>
        <dbReference type="Proteomes" id="UP000319204"/>
    </source>
</evidence>
<keyword evidence="1 2" id="KW-0378">Hydrolase</keyword>
<dbReference type="SUPFAM" id="SSF48208">
    <property type="entry name" value="Six-hairpin glycosidases"/>
    <property type="match status" value="1"/>
</dbReference>
<dbReference type="AlphaFoldDB" id="A0A5N5IRW3"/>